<sequence>MMKSIALYDSTAYCMQDGDYVFVHSDEEGDGHDDKSYDYCDDIEVTVPTDNVCVSFPDFQILQDEISDHVATTSFDLVDETDEGIDSNFSSSEYPMPDLDFVEDDDLDVASIEARVQVLSFDQSMLVPKLSPKPGERSERSESYLKTTQAESGVHIDSTRQKVDWMCSQLPFRTEILPETRKGDDVQTKLLSDKKTNLDLTNASIATTNAVRNQPSRLSNKKRRKQLKTAKKMAASVASLQRVAKIPADAITETNHTRGRSVKKQHAQASPTNRRSSQKVANIAVSCATHSLALYREQVTLQCGKS</sequence>
<reference evidence="3" key="2">
    <citation type="submission" date="2008-08" db="EMBL/GenBank/DDBJ databases">
        <authorList>
            <consortium name="Diatom Consortium"/>
            <person name="Grigoriev I."/>
            <person name="Grimwood J."/>
            <person name="Kuo A."/>
            <person name="Otillar R.P."/>
            <person name="Salamov A."/>
            <person name="Detter J.C."/>
            <person name="Lindquist E."/>
            <person name="Shapiro H."/>
            <person name="Lucas S."/>
            <person name="Glavina del Rio T."/>
            <person name="Pitluck S."/>
            <person name="Rokhsar D."/>
            <person name="Bowler C."/>
        </authorList>
    </citation>
    <scope>GENOME REANNOTATION</scope>
    <source>
        <strain evidence="3">CCAP 1055/1</strain>
    </source>
</reference>
<keyword evidence="3" id="KW-1185">Reference proteome</keyword>
<dbReference type="HOGENOM" id="CLU_910496_0_0_1"/>
<feature type="compositionally biased region" description="Polar residues" evidence="1">
    <location>
        <begin position="267"/>
        <end position="279"/>
    </location>
</feature>
<dbReference type="AlphaFoldDB" id="B7FSD6"/>
<dbReference type="Proteomes" id="UP000000759">
    <property type="component" value="Chromosome 2"/>
</dbReference>
<feature type="compositionally biased region" description="Basic residues" evidence="1">
    <location>
        <begin position="257"/>
        <end position="266"/>
    </location>
</feature>
<feature type="region of interest" description="Disordered" evidence="1">
    <location>
        <begin position="129"/>
        <end position="152"/>
    </location>
</feature>
<feature type="compositionally biased region" description="Basic and acidic residues" evidence="1">
    <location>
        <begin position="134"/>
        <end position="143"/>
    </location>
</feature>
<name>B7FSD6_PHATC</name>
<reference evidence="2 3" key="1">
    <citation type="journal article" date="2008" name="Nature">
        <title>The Phaeodactylum genome reveals the evolutionary history of diatom genomes.</title>
        <authorList>
            <person name="Bowler C."/>
            <person name="Allen A.E."/>
            <person name="Badger J.H."/>
            <person name="Grimwood J."/>
            <person name="Jabbari K."/>
            <person name="Kuo A."/>
            <person name="Maheswari U."/>
            <person name="Martens C."/>
            <person name="Maumus F."/>
            <person name="Otillar R.P."/>
            <person name="Rayko E."/>
            <person name="Salamov A."/>
            <person name="Vandepoele K."/>
            <person name="Beszteri B."/>
            <person name="Gruber A."/>
            <person name="Heijde M."/>
            <person name="Katinka M."/>
            <person name="Mock T."/>
            <person name="Valentin K."/>
            <person name="Verret F."/>
            <person name="Berges J.A."/>
            <person name="Brownlee C."/>
            <person name="Cadoret J.P."/>
            <person name="Chiovitti A."/>
            <person name="Choi C.J."/>
            <person name="Coesel S."/>
            <person name="De Martino A."/>
            <person name="Detter J.C."/>
            <person name="Durkin C."/>
            <person name="Falciatore A."/>
            <person name="Fournet J."/>
            <person name="Haruta M."/>
            <person name="Huysman M.J."/>
            <person name="Jenkins B.D."/>
            <person name="Jiroutova K."/>
            <person name="Jorgensen R.E."/>
            <person name="Joubert Y."/>
            <person name="Kaplan A."/>
            <person name="Kroger N."/>
            <person name="Kroth P.G."/>
            <person name="La Roche J."/>
            <person name="Lindquist E."/>
            <person name="Lommer M."/>
            <person name="Martin-Jezequel V."/>
            <person name="Lopez P.J."/>
            <person name="Lucas S."/>
            <person name="Mangogna M."/>
            <person name="McGinnis K."/>
            <person name="Medlin L.K."/>
            <person name="Montsant A."/>
            <person name="Oudot-Le Secq M.P."/>
            <person name="Napoli C."/>
            <person name="Obornik M."/>
            <person name="Parker M.S."/>
            <person name="Petit J.L."/>
            <person name="Porcel B.M."/>
            <person name="Poulsen N."/>
            <person name="Robison M."/>
            <person name="Rychlewski L."/>
            <person name="Rynearson T.A."/>
            <person name="Schmutz J."/>
            <person name="Shapiro H."/>
            <person name="Siaut M."/>
            <person name="Stanley M."/>
            <person name="Sussman M.R."/>
            <person name="Taylor A.R."/>
            <person name="Vardi A."/>
            <person name="von Dassow P."/>
            <person name="Vyverman W."/>
            <person name="Willis A."/>
            <person name="Wyrwicz L.S."/>
            <person name="Rokhsar D.S."/>
            <person name="Weissenbach J."/>
            <person name="Armbrust E.V."/>
            <person name="Green B.R."/>
            <person name="Van de Peer Y."/>
            <person name="Grigoriev I.V."/>
        </authorList>
    </citation>
    <scope>NUCLEOTIDE SEQUENCE [LARGE SCALE GENOMIC DNA]</scope>
    <source>
        <strain evidence="2 3">CCAP 1055/1</strain>
    </source>
</reference>
<evidence type="ECO:0000313" key="2">
    <source>
        <dbReference type="EMBL" id="EEC50459.1"/>
    </source>
</evidence>
<dbReference type="InParanoid" id="B7FSD6"/>
<feature type="region of interest" description="Disordered" evidence="1">
    <location>
        <begin position="252"/>
        <end position="279"/>
    </location>
</feature>
<dbReference type="PaxDb" id="2850-Phatr43483"/>
<protein>
    <submittedName>
        <fullName evidence="2">Uncharacterized protein</fullName>
    </submittedName>
</protein>
<dbReference type="EMBL" id="CM000606">
    <property type="protein sequence ID" value="EEC50459.1"/>
    <property type="molecule type" value="Genomic_DNA"/>
</dbReference>
<evidence type="ECO:0000256" key="1">
    <source>
        <dbReference type="SAM" id="MobiDB-lite"/>
    </source>
</evidence>
<gene>
    <name evidence="2" type="ORF">PHATRDRAFT_43483</name>
</gene>
<accession>B7FSD6</accession>
<evidence type="ECO:0000313" key="3">
    <source>
        <dbReference type="Proteomes" id="UP000000759"/>
    </source>
</evidence>
<dbReference type="RefSeq" id="XP_002177645.1">
    <property type="nucleotide sequence ID" value="XM_002177609.1"/>
</dbReference>
<organism evidence="2 3">
    <name type="scientific">Phaeodactylum tricornutum (strain CCAP 1055/1)</name>
    <dbReference type="NCBI Taxonomy" id="556484"/>
    <lineage>
        <taxon>Eukaryota</taxon>
        <taxon>Sar</taxon>
        <taxon>Stramenopiles</taxon>
        <taxon>Ochrophyta</taxon>
        <taxon>Bacillariophyta</taxon>
        <taxon>Bacillariophyceae</taxon>
        <taxon>Bacillariophycidae</taxon>
        <taxon>Naviculales</taxon>
        <taxon>Phaeodactylaceae</taxon>
        <taxon>Phaeodactylum</taxon>
    </lineage>
</organism>
<dbReference type="GeneID" id="7197538"/>
<dbReference type="KEGG" id="pti:PHATRDRAFT_43483"/>
<proteinExistence type="predicted"/>